<dbReference type="InterPro" id="IPR050563">
    <property type="entry name" value="4-hydroxybenzoyl-CoA_TE"/>
</dbReference>
<comment type="caution">
    <text evidence="2">The sequence shown here is derived from an EMBL/GenBank/DDBJ whole genome shotgun (WGS) entry which is preliminary data.</text>
</comment>
<dbReference type="Pfam" id="PF13279">
    <property type="entry name" value="4HBT_2"/>
    <property type="match status" value="1"/>
</dbReference>
<evidence type="ECO:0000313" key="2">
    <source>
        <dbReference type="EMBL" id="MCX2978355.1"/>
    </source>
</evidence>
<dbReference type="SUPFAM" id="SSF54637">
    <property type="entry name" value="Thioesterase/thiol ester dehydrase-isomerase"/>
    <property type="match status" value="1"/>
</dbReference>
<accession>A0ABT3T7X4</accession>
<dbReference type="RefSeq" id="WP_279250051.1">
    <property type="nucleotide sequence ID" value="NZ_SHNO01000001.1"/>
</dbReference>
<gene>
    <name evidence="2" type="ORF">EYC82_13390</name>
</gene>
<dbReference type="Proteomes" id="UP001143304">
    <property type="component" value="Unassembled WGS sequence"/>
</dbReference>
<sequence>MNEEAVKGPFDFRDPYTLNMQVQPQDIDGLYHTNNGVYVDWCQKVAWAHSVSLGLDLERYRALDRAMVIIRSEFDYLQSSREGEEVLLATWITEWDERITMRRAFQVIRPADGATLLRARMNFACIEISSGKPRRMPTEFIEGYGPAVLGGAVAPDDATDVSGSAG</sequence>
<dbReference type="InterPro" id="IPR029069">
    <property type="entry name" value="HotDog_dom_sf"/>
</dbReference>
<evidence type="ECO:0000256" key="1">
    <source>
        <dbReference type="ARBA" id="ARBA00022801"/>
    </source>
</evidence>
<protein>
    <submittedName>
        <fullName evidence="2">Acyl-CoA thioesterase</fullName>
    </submittedName>
</protein>
<keyword evidence="1" id="KW-0378">Hydrolase</keyword>
<dbReference type="EMBL" id="SHNO01000001">
    <property type="protein sequence ID" value="MCX2978355.1"/>
    <property type="molecule type" value="Genomic_DNA"/>
</dbReference>
<dbReference type="Gene3D" id="3.10.129.10">
    <property type="entry name" value="Hotdog Thioesterase"/>
    <property type="match status" value="1"/>
</dbReference>
<dbReference type="PANTHER" id="PTHR31793">
    <property type="entry name" value="4-HYDROXYBENZOYL-COA THIOESTERASE FAMILY MEMBER"/>
    <property type="match status" value="1"/>
</dbReference>
<name>A0ABT3T7X4_9GAMM</name>
<keyword evidence="3" id="KW-1185">Reference proteome</keyword>
<reference evidence="2" key="1">
    <citation type="submission" date="2019-02" db="EMBL/GenBank/DDBJ databases">
        <authorList>
            <person name="Li S.-H."/>
        </authorList>
    </citation>
    <scope>NUCLEOTIDE SEQUENCE</scope>
    <source>
        <strain evidence="2">IMCC11814</strain>
    </source>
</reference>
<dbReference type="CDD" id="cd00586">
    <property type="entry name" value="4HBT"/>
    <property type="match status" value="1"/>
</dbReference>
<dbReference type="PANTHER" id="PTHR31793:SF37">
    <property type="entry name" value="ACYL-COA THIOESTER HYDROLASE YBGC"/>
    <property type="match status" value="1"/>
</dbReference>
<proteinExistence type="predicted"/>
<evidence type="ECO:0000313" key="3">
    <source>
        <dbReference type="Proteomes" id="UP001143304"/>
    </source>
</evidence>
<organism evidence="2 3">
    <name type="scientific">Candidatus Marimicrobium litorale</name>
    <dbReference type="NCBI Taxonomy" id="2518991"/>
    <lineage>
        <taxon>Bacteria</taxon>
        <taxon>Pseudomonadati</taxon>
        <taxon>Pseudomonadota</taxon>
        <taxon>Gammaproteobacteria</taxon>
        <taxon>Cellvibrionales</taxon>
        <taxon>Halieaceae</taxon>
        <taxon>Marimicrobium</taxon>
    </lineage>
</organism>